<evidence type="ECO:0000256" key="1">
    <source>
        <dbReference type="SAM" id="Phobius"/>
    </source>
</evidence>
<evidence type="ECO:0000313" key="3">
    <source>
        <dbReference type="Proteomes" id="UP000605848"/>
    </source>
</evidence>
<dbReference type="RefSeq" id="WP_202062361.1">
    <property type="nucleotide sequence ID" value="NZ_JAEQMY010000029.1"/>
</dbReference>
<keyword evidence="1" id="KW-1133">Transmembrane helix</keyword>
<accession>A0A937D315</accession>
<sequence>MATDLLIGIAGIIIGVALVLVIRGKDGNPRFLRTSGWLIVYPVLPLLSLTIGGAWLIRALS</sequence>
<dbReference type="EMBL" id="JAEQMY010000029">
    <property type="protein sequence ID" value="MBL0405885.1"/>
    <property type="molecule type" value="Genomic_DNA"/>
</dbReference>
<feature type="transmembrane region" description="Helical" evidence="1">
    <location>
        <begin position="6"/>
        <end position="24"/>
    </location>
</feature>
<gene>
    <name evidence="2" type="ORF">JKG68_18155</name>
</gene>
<feature type="transmembrane region" description="Helical" evidence="1">
    <location>
        <begin position="36"/>
        <end position="57"/>
    </location>
</feature>
<organism evidence="2 3">
    <name type="scientific">Microvirga aerilata</name>
    <dbReference type="NCBI Taxonomy" id="670292"/>
    <lineage>
        <taxon>Bacteria</taxon>
        <taxon>Pseudomonadati</taxon>
        <taxon>Pseudomonadota</taxon>
        <taxon>Alphaproteobacteria</taxon>
        <taxon>Hyphomicrobiales</taxon>
        <taxon>Methylobacteriaceae</taxon>
        <taxon>Microvirga</taxon>
    </lineage>
</organism>
<proteinExistence type="predicted"/>
<dbReference type="Proteomes" id="UP000605848">
    <property type="component" value="Unassembled WGS sequence"/>
</dbReference>
<keyword evidence="1" id="KW-0472">Membrane</keyword>
<evidence type="ECO:0000313" key="2">
    <source>
        <dbReference type="EMBL" id="MBL0405885.1"/>
    </source>
</evidence>
<keyword evidence="3" id="KW-1185">Reference proteome</keyword>
<name>A0A937D315_9HYPH</name>
<protein>
    <submittedName>
        <fullName evidence="2">Uncharacterized protein</fullName>
    </submittedName>
</protein>
<dbReference type="AlphaFoldDB" id="A0A937D315"/>
<reference evidence="2" key="1">
    <citation type="submission" date="2021-01" db="EMBL/GenBank/DDBJ databases">
        <title>Microvirga sp.</title>
        <authorList>
            <person name="Kim M.K."/>
        </authorList>
    </citation>
    <scope>NUCLEOTIDE SEQUENCE</scope>
    <source>
        <strain evidence="2">5420S-16</strain>
    </source>
</reference>
<keyword evidence="1" id="KW-0812">Transmembrane</keyword>
<comment type="caution">
    <text evidence="2">The sequence shown here is derived from an EMBL/GenBank/DDBJ whole genome shotgun (WGS) entry which is preliminary data.</text>
</comment>